<proteinExistence type="predicted"/>
<dbReference type="GO" id="GO:0008270">
    <property type="term" value="F:zinc ion binding"/>
    <property type="evidence" value="ECO:0007669"/>
    <property type="project" value="UniProtKB-KW"/>
</dbReference>
<evidence type="ECO:0000259" key="5">
    <source>
        <dbReference type="PROSITE" id="PS50089"/>
    </source>
</evidence>
<evidence type="ECO:0000313" key="7">
    <source>
        <dbReference type="WBParaSite" id="nRc.2.0.1.t20514-RA"/>
    </source>
</evidence>
<dbReference type="SUPFAM" id="SSF57850">
    <property type="entry name" value="RING/U-box"/>
    <property type="match status" value="1"/>
</dbReference>
<evidence type="ECO:0000256" key="1">
    <source>
        <dbReference type="ARBA" id="ARBA00022723"/>
    </source>
</evidence>
<dbReference type="PANTHER" id="PTHR25462">
    <property type="entry name" value="BONUS, ISOFORM C-RELATED"/>
    <property type="match status" value="1"/>
</dbReference>
<keyword evidence="3" id="KW-0862">Zinc</keyword>
<dbReference type="Proteomes" id="UP000887565">
    <property type="component" value="Unplaced"/>
</dbReference>
<organism evidence="6 7">
    <name type="scientific">Romanomermis culicivorax</name>
    <name type="common">Nematode worm</name>
    <dbReference type="NCBI Taxonomy" id="13658"/>
    <lineage>
        <taxon>Eukaryota</taxon>
        <taxon>Metazoa</taxon>
        <taxon>Ecdysozoa</taxon>
        <taxon>Nematoda</taxon>
        <taxon>Enoplea</taxon>
        <taxon>Dorylaimia</taxon>
        <taxon>Mermithida</taxon>
        <taxon>Mermithoidea</taxon>
        <taxon>Mermithidae</taxon>
        <taxon>Romanomermis</taxon>
    </lineage>
</organism>
<reference evidence="7" key="1">
    <citation type="submission" date="2022-11" db="UniProtKB">
        <authorList>
            <consortium name="WormBaseParasite"/>
        </authorList>
    </citation>
    <scope>IDENTIFICATION</scope>
</reference>
<evidence type="ECO:0000256" key="3">
    <source>
        <dbReference type="ARBA" id="ARBA00022833"/>
    </source>
</evidence>
<keyword evidence="6" id="KW-1185">Reference proteome</keyword>
<sequence length="210" mass="24228">MSHNSDQTSMERLQNLLNVPATSRPPEWVNPLEKIEQLLTCSVCLDRYKNPKLLPCQHTFCLEPCLEGLADSLRRTIKCPECRAEHPLPLDGPKNFLTNYSLVGFLEIHFQATEDNAAEFESYIRRYNLERCKVCDEKAELTLCCHCEKKICRNCSATHFELLKRDLGRLIGHVRRVSNRVSDSIEILARNKENLKFSCNIAKDEIKDYG</sequence>
<dbReference type="Gene3D" id="3.30.40.10">
    <property type="entry name" value="Zinc/RING finger domain, C3HC4 (zinc finger)"/>
    <property type="match status" value="1"/>
</dbReference>
<accession>A0A915J320</accession>
<name>A0A915J320_ROMCU</name>
<evidence type="ECO:0000313" key="6">
    <source>
        <dbReference type="Proteomes" id="UP000887565"/>
    </source>
</evidence>
<feature type="domain" description="RING-type" evidence="5">
    <location>
        <begin position="41"/>
        <end position="83"/>
    </location>
</feature>
<dbReference type="GO" id="GO:0061630">
    <property type="term" value="F:ubiquitin protein ligase activity"/>
    <property type="evidence" value="ECO:0007669"/>
    <property type="project" value="TreeGrafter"/>
</dbReference>
<dbReference type="OMA" id="RTIKCPE"/>
<dbReference type="Pfam" id="PF13445">
    <property type="entry name" value="zf-RING_UBOX"/>
    <property type="match status" value="1"/>
</dbReference>
<dbReference type="InterPro" id="IPR027370">
    <property type="entry name" value="Znf-RING_euk"/>
</dbReference>
<evidence type="ECO:0000256" key="2">
    <source>
        <dbReference type="ARBA" id="ARBA00022771"/>
    </source>
</evidence>
<dbReference type="CDD" id="cd16524">
    <property type="entry name" value="RING-HC_NHL-1-like"/>
    <property type="match status" value="1"/>
</dbReference>
<evidence type="ECO:0000256" key="4">
    <source>
        <dbReference type="PROSITE-ProRule" id="PRU00175"/>
    </source>
</evidence>
<dbReference type="AlphaFoldDB" id="A0A915J320"/>
<dbReference type="InterPro" id="IPR013083">
    <property type="entry name" value="Znf_RING/FYVE/PHD"/>
</dbReference>
<keyword evidence="1" id="KW-0479">Metal-binding</keyword>
<dbReference type="GO" id="GO:0005654">
    <property type="term" value="C:nucleoplasm"/>
    <property type="evidence" value="ECO:0007669"/>
    <property type="project" value="TreeGrafter"/>
</dbReference>
<keyword evidence="2 4" id="KW-0863">Zinc-finger</keyword>
<dbReference type="PROSITE" id="PS50089">
    <property type="entry name" value="ZF_RING_2"/>
    <property type="match status" value="1"/>
</dbReference>
<dbReference type="WBParaSite" id="nRc.2.0.1.t20514-RA">
    <property type="protein sequence ID" value="nRc.2.0.1.t20514-RA"/>
    <property type="gene ID" value="nRc.2.0.1.g20514"/>
</dbReference>
<protein>
    <submittedName>
        <fullName evidence="7">RING-type domain-containing protein</fullName>
    </submittedName>
</protein>
<dbReference type="SMART" id="SM00184">
    <property type="entry name" value="RING"/>
    <property type="match status" value="1"/>
</dbReference>
<dbReference type="InterPro" id="IPR001841">
    <property type="entry name" value="Znf_RING"/>
</dbReference>
<dbReference type="PANTHER" id="PTHR25462:SF296">
    <property type="entry name" value="MEIOTIC P26, ISOFORM F"/>
    <property type="match status" value="1"/>
</dbReference>
<dbReference type="InterPro" id="IPR047153">
    <property type="entry name" value="TRIM45/56/19-like"/>
</dbReference>